<sequence>MRFSVSSPSRQMDNAKAPLQGQKKLNGGGNTCKGQILGSSLGADDLKAKGKGRILYSDRHEEVRKSGRHRWSLDTTDTDLTLVDIPSSPECTTTKGMRPLLLPSRLQQSSPSIPNKSKMADPYTLPRHRPSLRSTYSDAEDKEDITGDRMVRCRRGAITQVGFGVDFKSKRKEKEEICGDVACLPPDMDLGLSSESDTESETSFSPPIFIPSDVSFALSSLADFLSPTDPPVSSIKPKEKIDSSLKGCLQTKGLLSKVRVGWVETMQAKLEADSEGNVPPTRFIPSAISITSMGWLSLFLSFCFKQSQHRSKPPRPSPAPNIPLHILLLLLGIISTIARGIKGAVLTGSCKRRIVLARDVYSAEHIKLLCPG</sequence>
<feature type="compositionally biased region" description="Polar residues" evidence="1">
    <location>
        <begin position="1"/>
        <end position="12"/>
    </location>
</feature>
<protein>
    <submittedName>
        <fullName evidence="2">Uncharacterized protein</fullName>
    </submittedName>
</protein>
<evidence type="ECO:0000256" key="1">
    <source>
        <dbReference type="SAM" id="MobiDB-lite"/>
    </source>
</evidence>
<proteinExistence type="predicted"/>
<organism evidence="2 3">
    <name type="scientific">Cryptococcus decagattii</name>
    <dbReference type="NCBI Taxonomy" id="1859122"/>
    <lineage>
        <taxon>Eukaryota</taxon>
        <taxon>Fungi</taxon>
        <taxon>Dikarya</taxon>
        <taxon>Basidiomycota</taxon>
        <taxon>Agaricomycotina</taxon>
        <taxon>Tremellomycetes</taxon>
        <taxon>Tremellales</taxon>
        <taxon>Cryptococcaceae</taxon>
        <taxon>Cryptococcus</taxon>
        <taxon>Cryptococcus gattii species complex</taxon>
    </lineage>
</organism>
<dbReference type="Proteomes" id="UP001432216">
    <property type="component" value="Chromosome 6"/>
</dbReference>
<reference evidence="2 3" key="1">
    <citation type="submission" date="2024-01" db="EMBL/GenBank/DDBJ databases">
        <title>Comparative genomics of Cryptococcus and Kwoniella reveals pathogenesis evolution and contrasting modes of karyotype evolution via chromosome fusion or intercentromeric recombination.</title>
        <authorList>
            <person name="Coelho M.A."/>
            <person name="David-Palma M."/>
            <person name="Shea T."/>
            <person name="Bowers K."/>
            <person name="McGinley-Smith S."/>
            <person name="Mohammad A.W."/>
            <person name="Gnirke A."/>
            <person name="Yurkov A.M."/>
            <person name="Nowrousian M."/>
            <person name="Sun S."/>
            <person name="Cuomo C.A."/>
            <person name="Heitman J."/>
        </authorList>
    </citation>
    <scope>NUCLEOTIDE SEQUENCE [LARGE SCALE GENOMIC DNA]</scope>
    <source>
        <strain evidence="2 3">7685027</strain>
    </source>
</reference>
<feature type="region of interest" description="Disordered" evidence="1">
    <location>
        <begin position="106"/>
        <end position="143"/>
    </location>
</feature>
<evidence type="ECO:0000313" key="3">
    <source>
        <dbReference type="Proteomes" id="UP001432216"/>
    </source>
</evidence>
<keyword evidence="3" id="KW-1185">Reference proteome</keyword>
<name>A0ABZ2AVC5_9TREE</name>
<gene>
    <name evidence="2" type="ORF">IAS62_003734</name>
</gene>
<feature type="region of interest" description="Disordered" evidence="1">
    <location>
        <begin position="1"/>
        <end position="31"/>
    </location>
</feature>
<dbReference type="EMBL" id="CP143811">
    <property type="protein sequence ID" value="WVO22404.1"/>
    <property type="molecule type" value="Genomic_DNA"/>
</dbReference>
<dbReference type="GeneID" id="89990506"/>
<accession>A0ABZ2AVC5</accession>
<evidence type="ECO:0000313" key="2">
    <source>
        <dbReference type="EMBL" id="WVO22404.1"/>
    </source>
</evidence>
<dbReference type="RefSeq" id="XP_064721643.1">
    <property type="nucleotide sequence ID" value="XM_064865571.1"/>
</dbReference>